<proteinExistence type="predicted"/>
<sequence length="103" mass="11720">MTTTLWKAMDVVLKEGWLYRNWLHPRQEDGWVRRLPVSAKADWEGVVVGPLAYVLPSAPIGDPPCRGCKLNPIMVEFACIYPVCGAIGSSCRQLFDCWHRFIE</sequence>
<reference evidence="1 2" key="1">
    <citation type="submission" date="2021-01" db="EMBL/GenBank/DDBJ databases">
        <title>Adiantum capillus-veneris genome.</title>
        <authorList>
            <person name="Fang Y."/>
            <person name="Liao Q."/>
        </authorList>
    </citation>
    <scope>NUCLEOTIDE SEQUENCE [LARGE SCALE GENOMIC DNA]</scope>
    <source>
        <strain evidence="1">H3</strain>
        <tissue evidence="1">Leaf</tissue>
    </source>
</reference>
<protein>
    <submittedName>
        <fullName evidence="1">Uncharacterized protein</fullName>
    </submittedName>
</protein>
<evidence type="ECO:0000313" key="1">
    <source>
        <dbReference type="EMBL" id="KAI5079355.1"/>
    </source>
</evidence>
<name>A0A9D4V4J9_ADICA</name>
<comment type="caution">
    <text evidence="1">The sequence shown here is derived from an EMBL/GenBank/DDBJ whole genome shotgun (WGS) entry which is preliminary data.</text>
</comment>
<dbReference type="EMBL" id="JABFUD020000005">
    <property type="protein sequence ID" value="KAI5079355.1"/>
    <property type="molecule type" value="Genomic_DNA"/>
</dbReference>
<dbReference type="Proteomes" id="UP000886520">
    <property type="component" value="Chromosome 5"/>
</dbReference>
<gene>
    <name evidence="1" type="ORF">GOP47_0004834</name>
</gene>
<keyword evidence="2" id="KW-1185">Reference proteome</keyword>
<evidence type="ECO:0000313" key="2">
    <source>
        <dbReference type="Proteomes" id="UP000886520"/>
    </source>
</evidence>
<dbReference type="AlphaFoldDB" id="A0A9D4V4J9"/>
<organism evidence="1 2">
    <name type="scientific">Adiantum capillus-veneris</name>
    <name type="common">Maidenhair fern</name>
    <dbReference type="NCBI Taxonomy" id="13818"/>
    <lineage>
        <taxon>Eukaryota</taxon>
        <taxon>Viridiplantae</taxon>
        <taxon>Streptophyta</taxon>
        <taxon>Embryophyta</taxon>
        <taxon>Tracheophyta</taxon>
        <taxon>Polypodiopsida</taxon>
        <taxon>Polypodiidae</taxon>
        <taxon>Polypodiales</taxon>
        <taxon>Pteridineae</taxon>
        <taxon>Pteridaceae</taxon>
        <taxon>Vittarioideae</taxon>
        <taxon>Adiantum</taxon>
    </lineage>
</organism>
<accession>A0A9D4V4J9</accession>